<dbReference type="EMBL" id="BOMW01000060">
    <property type="protein sequence ID" value="GIF08236.1"/>
    <property type="molecule type" value="Genomic_DNA"/>
</dbReference>
<dbReference type="AlphaFoldDB" id="A0A919NCB1"/>
<protein>
    <recommendedName>
        <fullName evidence="3">Glycosyltransferase</fullName>
    </recommendedName>
</protein>
<dbReference type="CDD" id="cd03801">
    <property type="entry name" value="GT4_PimA-like"/>
    <property type="match status" value="1"/>
</dbReference>
<dbReference type="RefSeq" id="WP_203683601.1">
    <property type="nucleotide sequence ID" value="NZ_BOMW01000060.1"/>
</dbReference>
<dbReference type="Gene3D" id="3.40.50.2000">
    <property type="entry name" value="Glycogen Phosphorylase B"/>
    <property type="match status" value="2"/>
</dbReference>
<dbReference type="Proteomes" id="UP000629619">
    <property type="component" value="Unassembled WGS sequence"/>
</dbReference>
<sequence>MTVPSRPSYRGLALAVFQLRPLTPPDQVLDGSNAVLVHILRHFAELGVRATVHHPATVGRSEPFELFPGIRVEPVRPLLTATDSGSLMADPISHASAIERIRETLGRSDRFYVHGGNLPYFGLGGAGPSIHSIHDFCATESVTSVLNFTGDRLVAVSEYIAGSLRAALDRVRRIPDGSLRVIPNGFRPADFSPRDPARLRADLGLPTDSVCLLYPHRPIADKGILAAVRVVHRLRSLLAPDVYARVRLLIPAWEAPRFGVDAPIVPPLPPEVVAYASELGVAGKLHVHRWIRVAEMAQYYSLGAATLCVGRYPEAFGNVHVESMMSGTPAIIARAGAHRTSVPEGLVRKVDPGRDDDVADHVADVVARAERVPPEVARYLADRYSHNAMLRGYEQAILDCEPQPRVGFSDADPVHAGSVLRVPPWAATLASGFYHDFTGYCTDEKFLECLPDIGSGTEVGALLRRDGIGPGDIASWLDAGLVSAH</sequence>
<keyword evidence="2" id="KW-1185">Reference proteome</keyword>
<dbReference type="PANTHER" id="PTHR12526">
    <property type="entry name" value="GLYCOSYLTRANSFERASE"/>
    <property type="match status" value="1"/>
</dbReference>
<proteinExistence type="predicted"/>
<evidence type="ECO:0000313" key="2">
    <source>
        <dbReference type="Proteomes" id="UP000629619"/>
    </source>
</evidence>
<gene>
    <name evidence="1" type="ORF">Asi03nite_57740</name>
</gene>
<dbReference type="SUPFAM" id="SSF53756">
    <property type="entry name" value="UDP-Glycosyltransferase/glycogen phosphorylase"/>
    <property type="match status" value="1"/>
</dbReference>
<accession>A0A919NCB1</accession>
<evidence type="ECO:0008006" key="3">
    <source>
        <dbReference type="Google" id="ProtNLM"/>
    </source>
</evidence>
<comment type="caution">
    <text evidence="1">The sequence shown here is derived from an EMBL/GenBank/DDBJ whole genome shotgun (WGS) entry which is preliminary data.</text>
</comment>
<evidence type="ECO:0000313" key="1">
    <source>
        <dbReference type="EMBL" id="GIF08236.1"/>
    </source>
</evidence>
<reference evidence="1" key="1">
    <citation type="submission" date="2021-01" db="EMBL/GenBank/DDBJ databases">
        <title>Whole genome shotgun sequence of Actinoplanes siamensis NBRC 109076.</title>
        <authorList>
            <person name="Komaki H."/>
            <person name="Tamura T."/>
        </authorList>
    </citation>
    <scope>NUCLEOTIDE SEQUENCE</scope>
    <source>
        <strain evidence="1">NBRC 109076</strain>
    </source>
</reference>
<dbReference type="PANTHER" id="PTHR12526:SF637">
    <property type="entry name" value="GLYCOSYLTRANSFERASE EPSF-RELATED"/>
    <property type="match status" value="1"/>
</dbReference>
<organism evidence="1 2">
    <name type="scientific">Actinoplanes siamensis</name>
    <dbReference type="NCBI Taxonomy" id="1223317"/>
    <lineage>
        <taxon>Bacteria</taxon>
        <taxon>Bacillati</taxon>
        <taxon>Actinomycetota</taxon>
        <taxon>Actinomycetes</taxon>
        <taxon>Micromonosporales</taxon>
        <taxon>Micromonosporaceae</taxon>
        <taxon>Actinoplanes</taxon>
    </lineage>
</organism>
<name>A0A919NCB1_9ACTN</name>